<evidence type="ECO:0000313" key="3">
    <source>
        <dbReference type="Proteomes" id="UP001301958"/>
    </source>
</evidence>
<keyword evidence="3" id="KW-1185">Reference proteome</keyword>
<proteinExistence type="predicted"/>
<comment type="caution">
    <text evidence="2">The sequence shown here is derived from an EMBL/GenBank/DDBJ whole genome shotgun (WGS) entry which is preliminary data.</text>
</comment>
<organism evidence="2 3">
    <name type="scientific">Podospora fimiseda</name>
    <dbReference type="NCBI Taxonomy" id="252190"/>
    <lineage>
        <taxon>Eukaryota</taxon>
        <taxon>Fungi</taxon>
        <taxon>Dikarya</taxon>
        <taxon>Ascomycota</taxon>
        <taxon>Pezizomycotina</taxon>
        <taxon>Sordariomycetes</taxon>
        <taxon>Sordariomycetidae</taxon>
        <taxon>Sordariales</taxon>
        <taxon>Podosporaceae</taxon>
        <taxon>Podospora</taxon>
    </lineage>
</organism>
<protein>
    <recommendedName>
        <fullName evidence="1">F-box domain-containing protein</fullName>
    </recommendedName>
</protein>
<accession>A0AAN7BF95</accession>
<evidence type="ECO:0000313" key="2">
    <source>
        <dbReference type="EMBL" id="KAK4221769.1"/>
    </source>
</evidence>
<gene>
    <name evidence="2" type="ORF">QBC38DRAFT_491454</name>
</gene>
<feature type="domain" description="F-box" evidence="1">
    <location>
        <begin position="46"/>
        <end position="92"/>
    </location>
</feature>
<name>A0AAN7BF95_9PEZI</name>
<dbReference type="Pfam" id="PF00646">
    <property type="entry name" value="F-box"/>
    <property type="match status" value="1"/>
</dbReference>
<dbReference type="AlphaFoldDB" id="A0AAN7BF95"/>
<dbReference type="InterPro" id="IPR001810">
    <property type="entry name" value="F-box_dom"/>
</dbReference>
<evidence type="ECO:0000259" key="1">
    <source>
        <dbReference type="PROSITE" id="PS50181"/>
    </source>
</evidence>
<reference evidence="2" key="2">
    <citation type="submission" date="2023-05" db="EMBL/GenBank/DDBJ databases">
        <authorList>
            <consortium name="Lawrence Berkeley National Laboratory"/>
            <person name="Steindorff A."/>
            <person name="Hensen N."/>
            <person name="Bonometti L."/>
            <person name="Westerberg I."/>
            <person name="Brannstrom I.O."/>
            <person name="Guillou S."/>
            <person name="Cros-Aarteil S."/>
            <person name="Calhoun S."/>
            <person name="Haridas S."/>
            <person name="Kuo A."/>
            <person name="Mondo S."/>
            <person name="Pangilinan J."/>
            <person name="Riley R."/>
            <person name="Labutti K."/>
            <person name="Andreopoulos B."/>
            <person name="Lipzen A."/>
            <person name="Chen C."/>
            <person name="Yanf M."/>
            <person name="Daum C."/>
            <person name="Ng V."/>
            <person name="Clum A."/>
            <person name="Ohm R."/>
            <person name="Martin F."/>
            <person name="Silar P."/>
            <person name="Natvig D."/>
            <person name="Lalanne C."/>
            <person name="Gautier V."/>
            <person name="Ament-Velasquez S.L."/>
            <person name="Kruys A."/>
            <person name="Hutchinson M.I."/>
            <person name="Powell A.J."/>
            <person name="Barry K."/>
            <person name="Miller A.N."/>
            <person name="Grigoriev I.V."/>
            <person name="Debuchy R."/>
            <person name="Gladieux P."/>
            <person name="Thoren M.H."/>
            <person name="Johannesson H."/>
        </authorList>
    </citation>
    <scope>NUCLEOTIDE SEQUENCE</scope>
    <source>
        <strain evidence="2">CBS 990.96</strain>
    </source>
</reference>
<reference evidence="2" key="1">
    <citation type="journal article" date="2023" name="Mol. Phylogenet. Evol.">
        <title>Genome-scale phylogeny and comparative genomics of the fungal order Sordariales.</title>
        <authorList>
            <person name="Hensen N."/>
            <person name="Bonometti L."/>
            <person name="Westerberg I."/>
            <person name="Brannstrom I.O."/>
            <person name="Guillou S."/>
            <person name="Cros-Aarteil S."/>
            <person name="Calhoun S."/>
            <person name="Haridas S."/>
            <person name="Kuo A."/>
            <person name="Mondo S."/>
            <person name="Pangilinan J."/>
            <person name="Riley R."/>
            <person name="LaButti K."/>
            <person name="Andreopoulos B."/>
            <person name="Lipzen A."/>
            <person name="Chen C."/>
            <person name="Yan M."/>
            <person name="Daum C."/>
            <person name="Ng V."/>
            <person name="Clum A."/>
            <person name="Steindorff A."/>
            <person name="Ohm R.A."/>
            <person name="Martin F."/>
            <person name="Silar P."/>
            <person name="Natvig D.O."/>
            <person name="Lalanne C."/>
            <person name="Gautier V."/>
            <person name="Ament-Velasquez S.L."/>
            <person name="Kruys A."/>
            <person name="Hutchinson M.I."/>
            <person name="Powell A.J."/>
            <person name="Barry K."/>
            <person name="Miller A.N."/>
            <person name="Grigoriev I.V."/>
            <person name="Debuchy R."/>
            <person name="Gladieux P."/>
            <person name="Hiltunen Thoren M."/>
            <person name="Johannesson H."/>
        </authorList>
    </citation>
    <scope>NUCLEOTIDE SEQUENCE</scope>
    <source>
        <strain evidence="2">CBS 990.96</strain>
    </source>
</reference>
<dbReference type="EMBL" id="MU865517">
    <property type="protein sequence ID" value="KAK4221769.1"/>
    <property type="molecule type" value="Genomic_DNA"/>
</dbReference>
<dbReference type="Proteomes" id="UP001301958">
    <property type="component" value="Unassembled WGS sequence"/>
</dbReference>
<sequence>MDDDALGTFYYHHPAIEPTISHRDLRRIPLDNGKHSWLSSELIADLGLLGTLPNEIVSQILEQIDLPSLTSFRQVNRIAMKILDSLPAYSFIATRFPAILRATILTKAQSWTLQDLYVQLRHLRGPRDKPACTTTIKGKSCKHPAVYLWLLTGKCFCNCCYHAQTPLDTLQVLRHMSMCGLLPFSKPTSQWESPEQLKKHLDSPQIKAILSTIPHCNPIPTIFGRWDPSNYDSDQYEPGEIASIIKDIKSKWPEPLILYDREAVHAKYMPPPKDWCGSRESESHKITCVCEWYFIYYFEGINAHPEGPMYEPSTLRQSLCAVRLGVARNRDSEQWPPRRLPKMCKGLRMRGRMYMNWSGDGDREYFLRGASKEELSEWK</sequence>
<dbReference type="PROSITE" id="PS50181">
    <property type="entry name" value="FBOX"/>
    <property type="match status" value="1"/>
</dbReference>